<evidence type="ECO:0000313" key="2">
    <source>
        <dbReference type="EMBL" id="KHL02401.1"/>
    </source>
</evidence>
<feature type="transmembrane region" description="Helical" evidence="1">
    <location>
        <begin position="519"/>
        <end position="541"/>
    </location>
</feature>
<keyword evidence="1" id="KW-1133">Transmembrane helix</keyword>
<feature type="transmembrane region" description="Helical" evidence="1">
    <location>
        <begin position="20"/>
        <end position="42"/>
    </location>
</feature>
<keyword evidence="1" id="KW-0472">Membrane</keyword>
<feature type="transmembrane region" description="Helical" evidence="1">
    <location>
        <begin position="48"/>
        <end position="69"/>
    </location>
</feature>
<evidence type="ECO:0000313" key="3">
    <source>
        <dbReference type="Proteomes" id="UP000030982"/>
    </source>
</evidence>
<accession>A0A0B2AKQ4</accession>
<keyword evidence="3" id="KW-1185">Reference proteome</keyword>
<feature type="transmembrane region" description="Helical" evidence="1">
    <location>
        <begin position="108"/>
        <end position="125"/>
    </location>
</feature>
<feature type="transmembrane region" description="Helical" evidence="1">
    <location>
        <begin position="570"/>
        <end position="595"/>
    </location>
</feature>
<feature type="transmembrane region" description="Helical" evidence="1">
    <location>
        <begin position="493"/>
        <end position="512"/>
    </location>
</feature>
<sequence length="797" mass="83915">MMTAEVVLDRLPQQSRRGRFPVSATAWLLLAAVWFAVLVATGSPALDTARWVVACVLAVLLPGIALVRAVRPAQAPLIEDVAWGIPAGCLVALAGWVLDAGLPWSPPSWLWGPAVIAVLLAVPTARRRVLARPAPGWGVGPNLAVIGAIAVAIAWMAQDFLRLNPADPGAGGRAYYPDVLFQLAVVGQMRHSLVPQYPTVSGEPFAYHWFGHAILAHLATGSGVDPWDMVLRLAPVTLLPAIVLLAAVVARRLSGNVWAGPIAAALLTVMGNTAATFWTPDGRSQSVVQTYWWASLTTVFGWLATLACAGCAIAFLRKGADDDAVPVRLLIPLLVFGAGAKSADDAVLAGGAVFAVLVALRTKRRVRAALIVCAATVGILLIAKYTIYGGTGYGLQFAPGGTIQQLATWLFPGLTTPSTGSSYLSLPQLPMLALVAAFGLWLLPLLPRLVGIGYLTAARRDAASWFVLGTVVAGFGGALAFRQPGLSEEFFLVAAYPVGIVGSASGIATYLARRQDTPWRLASLVGLLFGLAATIAIATFAGRTPPMAAWLTSHGGAGPTPTVVDPVQQVMWWAGPLVVLAAVLGGCGALAILLTMRRTRLRRAVPVGLLAALLGTGMLSTGLYLTNTATTPSLAVVQGAGQPPNVTQDELAAGKWLAAHAGPHDVVGSNQQCLQPQAGPQPQNPCTAKAYTLSALSQRSVDVGGWAYAPRNLDSAWTATVWWPNQPFWDPERLTEETTSFTQPTPALLDRLYSSRGVRWLVADRNGTPADAKLLDSLAVRRLTLPTVTVWELRPSS</sequence>
<feature type="transmembrane region" description="Helical" evidence="1">
    <location>
        <begin position="369"/>
        <end position="387"/>
    </location>
</feature>
<dbReference type="AlphaFoldDB" id="A0A0B2AKQ4"/>
<dbReference type="STRING" id="1338436.LK10_12395"/>
<proteinExistence type="predicted"/>
<feature type="transmembrane region" description="Helical" evidence="1">
    <location>
        <begin position="229"/>
        <end position="250"/>
    </location>
</feature>
<feature type="transmembrane region" description="Helical" evidence="1">
    <location>
        <begin position="291"/>
        <end position="316"/>
    </location>
</feature>
<organism evidence="2 3">
    <name type="scientific">Sinomonas humi</name>
    <dbReference type="NCBI Taxonomy" id="1338436"/>
    <lineage>
        <taxon>Bacteria</taxon>
        <taxon>Bacillati</taxon>
        <taxon>Actinomycetota</taxon>
        <taxon>Actinomycetes</taxon>
        <taxon>Micrococcales</taxon>
        <taxon>Micrococcaceae</taxon>
        <taxon>Sinomonas</taxon>
    </lineage>
</organism>
<feature type="transmembrane region" description="Helical" evidence="1">
    <location>
        <begin position="81"/>
        <end position="102"/>
    </location>
</feature>
<feature type="transmembrane region" description="Helical" evidence="1">
    <location>
        <begin position="462"/>
        <end position="481"/>
    </location>
</feature>
<feature type="transmembrane region" description="Helical" evidence="1">
    <location>
        <begin position="137"/>
        <end position="157"/>
    </location>
</feature>
<keyword evidence="1" id="KW-0812">Transmembrane</keyword>
<protein>
    <submittedName>
        <fullName evidence="2">Uncharacterized protein</fullName>
    </submittedName>
</protein>
<feature type="transmembrane region" description="Helical" evidence="1">
    <location>
        <begin position="257"/>
        <end position="279"/>
    </location>
</feature>
<evidence type="ECO:0000256" key="1">
    <source>
        <dbReference type="SAM" id="Phobius"/>
    </source>
</evidence>
<reference evidence="2 3" key="1">
    <citation type="submission" date="2014-09" db="EMBL/GenBank/DDBJ databases">
        <title>Genome sequence of Sinomonas sp. MUSC 117.</title>
        <authorList>
            <person name="Lee L.-H."/>
        </authorList>
    </citation>
    <scope>NUCLEOTIDE SEQUENCE [LARGE SCALE GENOMIC DNA]</scope>
    <source>
        <strain evidence="2 3">MUSC 117</strain>
    </source>
</reference>
<dbReference type="EMBL" id="JTDL01000123">
    <property type="protein sequence ID" value="KHL02401.1"/>
    <property type="molecule type" value="Genomic_DNA"/>
</dbReference>
<comment type="caution">
    <text evidence="2">The sequence shown here is derived from an EMBL/GenBank/DDBJ whole genome shotgun (WGS) entry which is preliminary data.</text>
</comment>
<gene>
    <name evidence="2" type="ORF">LK10_12395</name>
</gene>
<name>A0A0B2AKQ4_9MICC</name>
<feature type="transmembrane region" description="Helical" evidence="1">
    <location>
        <begin position="607"/>
        <end position="625"/>
    </location>
</feature>
<feature type="transmembrane region" description="Helical" evidence="1">
    <location>
        <begin position="431"/>
        <end position="450"/>
    </location>
</feature>
<dbReference type="Proteomes" id="UP000030982">
    <property type="component" value="Unassembled WGS sequence"/>
</dbReference>